<feature type="region of interest" description="Disordered" evidence="3">
    <location>
        <begin position="140"/>
        <end position="185"/>
    </location>
</feature>
<dbReference type="EMBL" id="VIIS01000774">
    <property type="protein sequence ID" value="KAF0305183.1"/>
    <property type="molecule type" value="Genomic_DNA"/>
</dbReference>
<accession>A0A6A4WGM4</accession>
<organism evidence="5 6">
    <name type="scientific">Amphibalanus amphitrite</name>
    <name type="common">Striped barnacle</name>
    <name type="synonym">Balanus amphitrite</name>
    <dbReference type="NCBI Taxonomy" id="1232801"/>
    <lineage>
        <taxon>Eukaryota</taxon>
        <taxon>Metazoa</taxon>
        <taxon>Ecdysozoa</taxon>
        <taxon>Arthropoda</taxon>
        <taxon>Crustacea</taxon>
        <taxon>Multicrustacea</taxon>
        <taxon>Cirripedia</taxon>
        <taxon>Thoracica</taxon>
        <taxon>Thoracicalcarea</taxon>
        <taxon>Balanomorpha</taxon>
        <taxon>Balanoidea</taxon>
        <taxon>Balanidae</taxon>
        <taxon>Amphibalaninae</taxon>
        <taxon>Amphibalanus</taxon>
    </lineage>
</organism>
<gene>
    <name evidence="5" type="primary">CUPA5_15</name>
    <name evidence="5" type="ORF">FJT64_023133</name>
</gene>
<evidence type="ECO:0000256" key="2">
    <source>
        <dbReference type="PROSITE-ProRule" id="PRU00497"/>
    </source>
</evidence>
<evidence type="ECO:0000313" key="5">
    <source>
        <dbReference type="EMBL" id="KAF0305183.1"/>
    </source>
</evidence>
<dbReference type="PANTHER" id="PTHR10380:SF173">
    <property type="entry name" value="CUTICULAR PROTEIN 47EF, ISOFORM C-RELATED"/>
    <property type="match status" value="1"/>
</dbReference>
<protein>
    <submittedName>
        <fullName evidence="5">Cuticle protein AM1274</fullName>
    </submittedName>
</protein>
<dbReference type="GO" id="GO:0062129">
    <property type="term" value="C:chitin-based extracellular matrix"/>
    <property type="evidence" value="ECO:0007669"/>
    <property type="project" value="TreeGrafter"/>
</dbReference>
<proteinExistence type="predicted"/>
<dbReference type="Proteomes" id="UP000440578">
    <property type="component" value="Unassembled WGS sequence"/>
</dbReference>
<dbReference type="InterPro" id="IPR000618">
    <property type="entry name" value="Insect_cuticle"/>
</dbReference>
<dbReference type="PROSITE" id="PS51155">
    <property type="entry name" value="CHIT_BIND_RR_2"/>
    <property type="match status" value="1"/>
</dbReference>
<reference evidence="5 6" key="1">
    <citation type="submission" date="2019-07" db="EMBL/GenBank/DDBJ databases">
        <title>Draft genome assembly of a fouling barnacle, Amphibalanus amphitrite (Darwin, 1854): The first reference genome for Thecostraca.</title>
        <authorList>
            <person name="Kim W."/>
        </authorList>
    </citation>
    <scope>NUCLEOTIDE SEQUENCE [LARGE SCALE GENOMIC DNA]</scope>
    <source>
        <strain evidence="5">SNU_AA5</strain>
        <tissue evidence="5">Soma without cirri and trophi</tissue>
    </source>
</reference>
<dbReference type="InterPro" id="IPR050468">
    <property type="entry name" value="Cuticle_Struct_Prot"/>
</dbReference>
<sequence>MKLFIVAALALVAVADRPQPSYRPRPTYAAPTYAAATYAPAPTYKPQPKYAPAPSYGHSSYKPIAILEQEDVHPGDGTYSSKFSTENGIYRSETGVPVPGYGKNAYGEAEDLYRQEGSWSYTNGYGEEVKVAFVADENGYQPSSDILPTPVPTEYPTPEVDPAYVEPQPSYGKPAYQPTYKPAYN</sequence>
<dbReference type="GO" id="GO:0008010">
    <property type="term" value="F:structural constituent of chitin-based larval cuticle"/>
    <property type="evidence" value="ECO:0007669"/>
    <property type="project" value="TreeGrafter"/>
</dbReference>
<dbReference type="PANTHER" id="PTHR10380">
    <property type="entry name" value="CUTICLE PROTEIN"/>
    <property type="match status" value="1"/>
</dbReference>
<evidence type="ECO:0000256" key="1">
    <source>
        <dbReference type="ARBA" id="ARBA00022460"/>
    </source>
</evidence>
<keyword evidence="4" id="KW-0732">Signal</keyword>
<evidence type="ECO:0000313" key="6">
    <source>
        <dbReference type="Proteomes" id="UP000440578"/>
    </source>
</evidence>
<evidence type="ECO:0000256" key="4">
    <source>
        <dbReference type="SAM" id="SignalP"/>
    </source>
</evidence>
<keyword evidence="6" id="KW-1185">Reference proteome</keyword>
<name>A0A6A4WGM4_AMPAM</name>
<comment type="caution">
    <text evidence="5">The sequence shown here is derived from an EMBL/GenBank/DDBJ whole genome shotgun (WGS) entry which is preliminary data.</text>
</comment>
<evidence type="ECO:0000256" key="3">
    <source>
        <dbReference type="SAM" id="MobiDB-lite"/>
    </source>
</evidence>
<feature type="chain" id="PRO_5025573646" evidence="4">
    <location>
        <begin position="16"/>
        <end position="185"/>
    </location>
</feature>
<feature type="signal peptide" evidence="4">
    <location>
        <begin position="1"/>
        <end position="15"/>
    </location>
</feature>
<dbReference type="Pfam" id="PF00379">
    <property type="entry name" value="Chitin_bind_4"/>
    <property type="match status" value="1"/>
</dbReference>
<keyword evidence="1 2" id="KW-0193">Cuticle</keyword>
<dbReference type="AlphaFoldDB" id="A0A6A4WGM4"/>